<accession>A0ABR8WKP8</accession>
<gene>
    <name evidence="1" type="ORF">H9628_03870</name>
</gene>
<evidence type="ECO:0000313" key="2">
    <source>
        <dbReference type="Proteomes" id="UP000626242"/>
    </source>
</evidence>
<evidence type="ECO:0008006" key="3">
    <source>
        <dbReference type="Google" id="ProtNLM"/>
    </source>
</evidence>
<dbReference type="RefSeq" id="WP_251832801.1">
    <property type="nucleotide sequence ID" value="NZ_JACSPS010000001.1"/>
</dbReference>
<comment type="caution">
    <text evidence="1">The sequence shown here is derived from an EMBL/GenBank/DDBJ whole genome shotgun (WGS) entry which is preliminary data.</text>
</comment>
<reference evidence="1 2" key="1">
    <citation type="submission" date="2020-08" db="EMBL/GenBank/DDBJ databases">
        <title>A Genomic Blueprint of the Chicken Gut Microbiome.</title>
        <authorList>
            <person name="Gilroy R."/>
            <person name="Ravi A."/>
            <person name="Getino M."/>
            <person name="Pursley I."/>
            <person name="Horton D.L."/>
            <person name="Alikhan N.-F."/>
            <person name="Baker D."/>
            <person name="Gharbi K."/>
            <person name="Hall N."/>
            <person name="Watson M."/>
            <person name="Adriaenssens E.M."/>
            <person name="Foster-Nyarko E."/>
            <person name="Jarju S."/>
            <person name="Secka A."/>
            <person name="Antonio M."/>
            <person name="Oren A."/>
            <person name="Chaudhuri R."/>
            <person name="La Ragione R.M."/>
            <person name="Hildebrand F."/>
            <person name="Pallen M.J."/>
        </authorList>
    </citation>
    <scope>NUCLEOTIDE SEQUENCE [LARGE SCALE GENOMIC DNA]</scope>
    <source>
        <strain evidence="1 2">Sa1CVA4</strain>
    </source>
</reference>
<name>A0ABR8WKP8_9FLAO</name>
<dbReference type="PROSITE" id="PS51257">
    <property type="entry name" value="PROKAR_LIPOPROTEIN"/>
    <property type="match status" value="1"/>
</dbReference>
<dbReference type="Proteomes" id="UP000626242">
    <property type="component" value="Unassembled WGS sequence"/>
</dbReference>
<proteinExistence type="predicted"/>
<organism evidence="1 2">
    <name type="scientific">Kaistella pullorum</name>
    <dbReference type="NCBI Taxonomy" id="2763074"/>
    <lineage>
        <taxon>Bacteria</taxon>
        <taxon>Pseudomonadati</taxon>
        <taxon>Bacteroidota</taxon>
        <taxon>Flavobacteriia</taxon>
        <taxon>Flavobacteriales</taxon>
        <taxon>Weeksellaceae</taxon>
        <taxon>Chryseobacterium group</taxon>
        <taxon>Kaistella</taxon>
    </lineage>
</organism>
<sequence>MRTLVFILALITVSCTKEESVKSNNQVISDSTSTILQNDSTPATHPQAGVVQVDSTKSSNYKGFRTVEQGKIIKTINGDMIPLTLTDEFTEDKQQYILKIKNFTSKNISGTITTENPDMNIRFNQVRLPNGEYDGPFGREMIYKIRENGEIWLLIGKSNMASGECKGRFSVSIK</sequence>
<keyword evidence="2" id="KW-1185">Reference proteome</keyword>
<evidence type="ECO:0000313" key="1">
    <source>
        <dbReference type="EMBL" id="MBD8017600.1"/>
    </source>
</evidence>
<dbReference type="EMBL" id="JACSPS010000001">
    <property type="protein sequence ID" value="MBD8017600.1"/>
    <property type="molecule type" value="Genomic_DNA"/>
</dbReference>
<protein>
    <recommendedName>
        <fullName evidence="3">Lipoprotein</fullName>
    </recommendedName>
</protein>